<dbReference type="EMBL" id="CM039174">
    <property type="protein sequence ID" value="KAH9751848.1"/>
    <property type="molecule type" value="Genomic_DNA"/>
</dbReference>
<proteinExistence type="predicted"/>
<name>A0ACB8KBU3_CITSI</name>
<protein>
    <submittedName>
        <fullName evidence="1">Retrovirus-related pol polyprotein from transposon RE1</fullName>
    </submittedName>
</protein>
<reference evidence="2" key="1">
    <citation type="journal article" date="2023" name="Hortic. Res.">
        <title>A chromosome-level phased genome enabling allele-level studies in sweet orange: a case study on citrus Huanglongbing tolerance.</title>
        <authorList>
            <person name="Wu B."/>
            <person name="Yu Q."/>
            <person name="Deng Z."/>
            <person name="Duan Y."/>
            <person name="Luo F."/>
            <person name="Gmitter F. Jr."/>
        </authorList>
    </citation>
    <scope>NUCLEOTIDE SEQUENCE [LARGE SCALE GENOMIC DNA]</scope>
    <source>
        <strain evidence="2">cv. Valencia</strain>
    </source>
</reference>
<sequence>MEMHLAEREKLSYIRSNTKPFEESSKEYEKWYTYEIWDVLSKAFYDGSDELQVFTLNQKAFSTKQNGQPLSKFYGELVEIFRELDHRDKVVMKDPEDVVIYRRSVERLRVHIFLAGLDEEFDQVRGEILRKDIIPDLEECYSLIRREDIRQSKLNKKVDSETSAMITRQQPQRKFVDKSSLHCTHCRKKGHTKEQCFEIIGYPGWWDTRKKNTKHGSKTAVSTSTTDLRKESSVQIATSVSPVPFMVVHSDVWGPSKVSTIGGARWFVTFIDDCSRMTWIFLMKSKDEVNSLFQRFHKMVTTQFQTQIRVLHTDNGGEYMSTAIQQFLKSQGSVHQTTCVGTPQQNGVAERKNRHLLEVVRASLIQAHMPLSYWGEALASAAYLINRTPSSSLGFQTPFQVLNDAIMSPNVPNLPPHVFGCVAFIHLPQQDKLSPRALRCVFVGYALHQKGYRCYHPPSRKIYITMDVVFHEDIMYYLLEFEFQGEYNEKEIHTLTYLPPEESQSSIEIVNLQDTGKANGDDSQAEICEDTFGEHNNSDTTAIENESHEEIPNQSSAEDVPTTSPIRRILPQRQNRGIPKPTYEPDFSSRVKYPMSHFVSNHRLSESNQSFVNQLSAVSIPNSVQEALKDPKWKVAMNDEMRSLQKNQTWELVDLPPGKKPVGCRWIYTIKYKADGSIERYKARLVAKGYTQTYGIDYTDTFAPVAKINTIRILLSLVVNLDWPVQQFDVKNAFVHGDLSEEIYMDLPPGCSGPERLNQKVCKLKKSLYGLKQSPRAWFGKFTKAMVRFGYNQSNSDHTLFIKKRQGKITALIVYVDDMVVTGNDEEETEALQKYLSREFEMKDLSALKYFLGIEPIDTPIEEGLKFCITSDQVPVDKGRYQRLIGRLMYLSHTRPDLAYALSVVSQFMHNPGEQHMKAVMRILRYLKTNPGKGILFSKNEDYSNIEVYTDADWAGSVSDRRSTSGYFTFVGGNLVTWRSKKQHVVARSSAEAEYRGMALGICEGLWISFILNDLGYPSQQPIQLYCDNKAARDIAHNPVQHDRTKHVEVDRFFIKEKLDEKILELPKIRSEDQLADILTKAISSRAFTKFLDKLGMQDIYAPA</sequence>
<evidence type="ECO:0000313" key="2">
    <source>
        <dbReference type="Proteomes" id="UP000829398"/>
    </source>
</evidence>
<accession>A0ACB8KBU3</accession>
<evidence type="ECO:0000313" key="1">
    <source>
        <dbReference type="EMBL" id="KAH9751848.1"/>
    </source>
</evidence>
<dbReference type="Proteomes" id="UP000829398">
    <property type="component" value="Chromosome 5"/>
</dbReference>
<organism evidence="1 2">
    <name type="scientific">Citrus sinensis</name>
    <name type="common">Sweet orange</name>
    <name type="synonym">Citrus aurantium var. sinensis</name>
    <dbReference type="NCBI Taxonomy" id="2711"/>
    <lineage>
        <taxon>Eukaryota</taxon>
        <taxon>Viridiplantae</taxon>
        <taxon>Streptophyta</taxon>
        <taxon>Embryophyta</taxon>
        <taxon>Tracheophyta</taxon>
        <taxon>Spermatophyta</taxon>
        <taxon>Magnoliopsida</taxon>
        <taxon>eudicotyledons</taxon>
        <taxon>Gunneridae</taxon>
        <taxon>Pentapetalae</taxon>
        <taxon>rosids</taxon>
        <taxon>malvids</taxon>
        <taxon>Sapindales</taxon>
        <taxon>Rutaceae</taxon>
        <taxon>Aurantioideae</taxon>
        <taxon>Citrus</taxon>
    </lineage>
</organism>
<gene>
    <name evidence="1" type="ORF">KPL71_014466</name>
</gene>
<keyword evidence="2" id="KW-1185">Reference proteome</keyword>
<comment type="caution">
    <text evidence="1">The sequence shown here is derived from an EMBL/GenBank/DDBJ whole genome shotgun (WGS) entry which is preliminary data.</text>
</comment>